<reference evidence="2" key="1">
    <citation type="journal article" date="2019" name="Int. J. Syst. Evol. Microbiol.">
        <title>The Global Catalogue of Microorganisms (GCM) 10K type strain sequencing project: providing services to taxonomists for standard genome sequencing and annotation.</title>
        <authorList>
            <consortium name="The Broad Institute Genomics Platform"/>
            <consortium name="The Broad Institute Genome Sequencing Center for Infectious Disease"/>
            <person name="Wu L."/>
            <person name="Ma J."/>
        </authorList>
    </citation>
    <scope>NUCLEOTIDE SEQUENCE [LARGE SCALE GENOMIC DNA]</scope>
    <source>
        <strain evidence="2">KCTC 33842</strain>
    </source>
</reference>
<name>A0ABW5P1B2_9DEIO</name>
<dbReference type="InterPro" id="IPR052922">
    <property type="entry name" value="Cytidylate_Kinase-2"/>
</dbReference>
<organism evidence="1 2">
    <name type="scientific">Deinococcus taklimakanensis</name>
    <dbReference type="NCBI Taxonomy" id="536443"/>
    <lineage>
        <taxon>Bacteria</taxon>
        <taxon>Thermotogati</taxon>
        <taxon>Deinococcota</taxon>
        <taxon>Deinococci</taxon>
        <taxon>Deinococcales</taxon>
        <taxon>Deinococcaceae</taxon>
        <taxon>Deinococcus</taxon>
    </lineage>
</organism>
<keyword evidence="2" id="KW-1185">Reference proteome</keyword>
<dbReference type="PANTHER" id="PTHR37816">
    <property type="entry name" value="YALI0E33011P"/>
    <property type="match status" value="1"/>
</dbReference>
<evidence type="ECO:0000313" key="1">
    <source>
        <dbReference type="EMBL" id="MFD2609062.1"/>
    </source>
</evidence>
<comment type="caution">
    <text evidence="1">The sequence shown here is derived from an EMBL/GenBank/DDBJ whole genome shotgun (WGS) entry which is preliminary data.</text>
</comment>
<protein>
    <submittedName>
        <fullName evidence="1">DNA topology modulation protein FlaR</fullName>
    </submittedName>
</protein>
<proteinExistence type="predicted"/>
<gene>
    <name evidence="1" type="ORF">ACFSR9_06355</name>
</gene>
<dbReference type="PANTHER" id="PTHR37816:SF1">
    <property type="entry name" value="TOXIN"/>
    <property type="match status" value="1"/>
</dbReference>
<dbReference type="EMBL" id="JBHUMK010000025">
    <property type="protein sequence ID" value="MFD2609062.1"/>
    <property type="molecule type" value="Genomic_DNA"/>
</dbReference>
<sequence>MRGAHGKNTVLRRWTGIRRLSGCSGIGLKPYKALAARTGLPLTHLDDLYWERGWTKVDRDLWTARLDAALAGESWIVDGNFSGTLLKRAYRAATVYFLMLPRTRCLWRAFWRERLGRYPHGGHPPKWPSRELLLDIWGFPPQAEWQLAQLRTVPGLKIHVLRSDAEVRAALARA</sequence>
<evidence type="ECO:0000313" key="2">
    <source>
        <dbReference type="Proteomes" id="UP001597475"/>
    </source>
</evidence>
<dbReference type="InterPro" id="IPR027417">
    <property type="entry name" value="P-loop_NTPase"/>
</dbReference>
<accession>A0ABW5P1B2</accession>
<dbReference type="SUPFAM" id="SSF52540">
    <property type="entry name" value="P-loop containing nucleoside triphosphate hydrolases"/>
    <property type="match status" value="1"/>
</dbReference>
<dbReference type="Proteomes" id="UP001597475">
    <property type="component" value="Unassembled WGS sequence"/>
</dbReference>